<gene>
    <name evidence="3" type="ORF">FM105_10165</name>
</gene>
<dbReference type="AlphaFoldDB" id="A0A1X6XJ82"/>
<feature type="transmembrane region" description="Helical" evidence="1">
    <location>
        <begin position="138"/>
        <end position="155"/>
    </location>
</feature>
<feature type="transmembrane region" description="Helical" evidence="1">
    <location>
        <begin position="71"/>
        <end position="93"/>
    </location>
</feature>
<feature type="domain" description="CAAX prenyl protease 2/Lysostaphin resistance protein A-like" evidence="2">
    <location>
        <begin position="83"/>
        <end position="175"/>
    </location>
</feature>
<protein>
    <recommendedName>
        <fullName evidence="2">CAAX prenyl protease 2/Lysostaphin resistance protein A-like domain-containing protein</fullName>
    </recommendedName>
</protein>
<keyword evidence="1" id="KW-1133">Transmembrane helix</keyword>
<dbReference type="GO" id="GO:0004175">
    <property type="term" value="F:endopeptidase activity"/>
    <property type="evidence" value="ECO:0007669"/>
    <property type="project" value="UniProtKB-ARBA"/>
</dbReference>
<keyword evidence="4" id="KW-1185">Reference proteome</keyword>
<dbReference type="Proteomes" id="UP000196581">
    <property type="component" value="Unassembled WGS sequence"/>
</dbReference>
<evidence type="ECO:0000313" key="3">
    <source>
        <dbReference type="EMBL" id="SLM99039.1"/>
    </source>
</evidence>
<keyword evidence="1" id="KW-0472">Membrane</keyword>
<feature type="transmembrane region" description="Helical" evidence="1">
    <location>
        <begin position="46"/>
        <end position="64"/>
    </location>
</feature>
<dbReference type="EMBL" id="FWFF01000017">
    <property type="protein sequence ID" value="SLM99039.1"/>
    <property type="molecule type" value="Genomic_DNA"/>
</dbReference>
<sequence>MLELVLFSLPVAIYVLVQTGRRDCTAADALGRVGATTGTGRDHWRGVILFIPLLIAAIIAAWVIPADVREAPGVSIASVASVGAVVGVVLRALGEEVFFRGLLAGVLIRRLGFAWGNLMQALAFLVPHAALLAIDIRLWPILPVQFAVGWVLGHLRHVTGSFLPGALVHIVANVVAGILMG</sequence>
<organism evidence="3 4">
    <name type="scientific">Brevibacterium yomogidense</name>
    <dbReference type="NCBI Taxonomy" id="946573"/>
    <lineage>
        <taxon>Bacteria</taxon>
        <taxon>Bacillati</taxon>
        <taxon>Actinomycetota</taxon>
        <taxon>Actinomycetes</taxon>
        <taxon>Micrococcales</taxon>
        <taxon>Brevibacteriaceae</taxon>
        <taxon>Brevibacterium</taxon>
    </lineage>
</organism>
<feature type="transmembrane region" description="Helical" evidence="1">
    <location>
        <begin position="161"/>
        <end position="180"/>
    </location>
</feature>
<evidence type="ECO:0000259" key="2">
    <source>
        <dbReference type="Pfam" id="PF02517"/>
    </source>
</evidence>
<name>A0A1X6XJ82_9MICO</name>
<accession>A0A1X6XJ82</accession>
<evidence type="ECO:0000256" key="1">
    <source>
        <dbReference type="SAM" id="Phobius"/>
    </source>
</evidence>
<reference evidence="4" key="1">
    <citation type="submission" date="2017-02" db="EMBL/GenBank/DDBJ databases">
        <authorList>
            <person name="Dridi B."/>
        </authorList>
    </citation>
    <scope>NUCLEOTIDE SEQUENCE [LARGE SCALE GENOMIC DNA]</scope>
    <source>
        <strain evidence="4">B Co 03.10</strain>
    </source>
</reference>
<keyword evidence="1" id="KW-0812">Transmembrane</keyword>
<proteinExistence type="predicted"/>
<evidence type="ECO:0000313" key="4">
    <source>
        <dbReference type="Proteomes" id="UP000196581"/>
    </source>
</evidence>
<dbReference type="RefSeq" id="WP_087007818.1">
    <property type="nucleotide sequence ID" value="NZ_FWFF01000017.1"/>
</dbReference>
<dbReference type="GO" id="GO:0080120">
    <property type="term" value="P:CAAX-box protein maturation"/>
    <property type="evidence" value="ECO:0007669"/>
    <property type="project" value="UniProtKB-ARBA"/>
</dbReference>
<dbReference type="Pfam" id="PF02517">
    <property type="entry name" value="Rce1-like"/>
    <property type="match status" value="1"/>
</dbReference>
<dbReference type="InterPro" id="IPR003675">
    <property type="entry name" value="Rce1/LyrA-like_dom"/>
</dbReference>